<evidence type="ECO:0008006" key="4">
    <source>
        <dbReference type="Google" id="ProtNLM"/>
    </source>
</evidence>
<proteinExistence type="predicted"/>
<keyword evidence="1" id="KW-0175">Coiled coil</keyword>
<evidence type="ECO:0000256" key="1">
    <source>
        <dbReference type="SAM" id="Coils"/>
    </source>
</evidence>
<protein>
    <recommendedName>
        <fullName evidence="4">Myb-like domain-containing protein</fullName>
    </recommendedName>
</protein>
<organism evidence="2 3">
    <name type="scientific">Paenibacillus ehimensis</name>
    <dbReference type="NCBI Taxonomy" id="79264"/>
    <lineage>
        <taxon>Bacteria</taxon>
        <taxon>Bacillati</taxon>
        <taxon>Bacillota</taxon>
        <taxon>Bacilli</taxon>
        <taxon>Bacillales</taxon>
        <taxon>Paenibacillaceae</taxon>
        <taxon>Paenibacillus</taxon>
    </lineage>
</organism>
<name>A0ABT8VLW7_9BACL</name>
<dbReference type="Proteomes" id="UP001168883">
    <property type="component" value="Unassembled WGS sequence"/>
</dbReference>
<reference evidence="2" key="1">
    <citation type="submission" date="2023-07" db="EMBL/GenBank/DDBJ databases">
        <authorList>
            <person name="Aktuganov G."/>
            <person name="Boyko T."/>
            <person name="Delegan Y."/>
            <person name="Galimzianova N."/>
            <person name="Gilvanova E."/>
            <person name="Korobov V."/>
            <person name="Kuzmina L."/>
            <person name="Melentiev A."/>
            <person name="Milman P."/>
            <person name="Ryabova A."/>
            <person name="Stupak E."/>
            <person name="Yasakov T."/>
            <person name="Zharikova N."/>
            <person name="Zhurenko E."/>
        </authorList>
    </citation>
    <scope>NUCLEOTIDE SEQUENCE</scope>
    <source>
        <strain evidence="2">IB-739</strain>
    </source>
</reference>
<evidence type="ECO:0000313" key="3">
    <source>
        <dbReference type="Proteomes" id="UP001168883"/>
    </source>
</evidence>
<evidence type="ECO:0000313" key="2">
    <source>
        <dbReference type="EMBL" id="MDO3681968.1"/>
    </source>
</evidence>
<accession>A0ABT8VLW7</accession>
<gene>
    <name evidence="2" type="ORF">Q3C12_33780</name>
</gene>
<sequence>MKFVRWEPEQEMHLEKTVKEFLAKGMTRSDAFRHMEKKHGIPVQRCRSKWASLVRQGVESRPELISQELVFDLNGCLSSLQEYVGNLIRENAELKREVSQLREIEADYKEMARAFETARGMLLKDTPGQSGRQVFKMDTNGNLEIVSHGNRTPH</sequence>
<dbReference type="RefSeq" id="WP_302881477.1">
    <property type="nucleotide sequence ID" value="NZ_JARLKN010000083.1"/>
</dbReference>
<keyword evidence="3" id="KW-1185">Reference proteome</keyword>
<dbReference type="EMBL" id="JAUMKJ010000089">
    <property type="protein sequence ID" value="MDO3681968.1"/>
    <property type="molecule type" value="Genomic_DNA"/>
</dbReference>
<comment type="caution">
    <text evidence="2">The sequence shown here is derived from an EMBL/GenBank/DDBJ whole genome shotgun (WGS) entry which is preliminary data.</text>
</comment>
<feature type="coiled-coil region" evidence="1">
    <location>
        <begin position="77"/>
        <end position="114"/>
    </location>
</feature>